<dbReference type="OrthoDB" id="437078at2759"/>
<name>A0A0R3SD68_HYMDI</name>
<feature type="region of interest" description="Disordered" evidence="7">
    <location>
        <begin position="66"/>
        <end position="152"/>
    </location>
</feature>
<comment type="function">
    <text evidence="6">Plays an important role in the control of DNA replication and the maintenance of replication fork stability.</text>
</comment>
<evidence type="ECO:0000259" key="8">
    <source>
        <dbReference type="Pfam" id="PF07962"/>
    </source>
</evidence>
<feature type="compositionally biased region" description="Basic and acidic residues" evidence="7">
    <location>
        <begin position="38"/>
        <end position="49"/>
    </location>
</feature>
<feature type="compositionally biased region" description="Polar residues" evidence="7">
    <location>
        <begin position="281"/>
        <end position="296"/>
    </location>
</feature>
<reference evidence="10 12" key="3">
    <citation type="submission" date="2019-07" db="EMBL/GenBank/DDBJ databases">
        <authorList>
            <person name="Jastrzebski P J."/>
            <person name="Paukszto L."/>
            <person name="Jastrzebski P J."/>
        </authorList>
    </citation>
    <scope>NUCLEOTIDE SEQUENCE [LARGE SCALE GENOMIC DNA]</scope>
    <source>
        <strain evidence="10 12">WMS-il1</strain>
    </source>
</reference>
<feature type="region of interest" description="Disordered" evidence="7">
    <location>
        <begin position="230"/>
        <end position="263"/>
    </location>
</feature>
<evidence type="ECO:0000313" key="10">
    <source>
        <dbReference type="EMBL" id="VUZ43635.1"/>
    </source>
</evidence>
<dbReference type="PANTHER" id="PTHR13220:SF11">
    <property type="entry name" value="TIMELESS-INTERACTING PROTEIN"/>
    <property type="match status" value="1"/>
</dbReference>
<dbReference type="GO" id="GO:0003677">
    <property type="term" value="F:DNA binding"/>
    <property type="evidence" value="ECO:0007669"/>
    <property type="project" value="TreeGrafter"/>
</dbReference>
<evidence type="ECO:0000256" key="1">
    <source>
        <dbReference type="ARBA" id="ARBA00004123"/>
    </source>
</evidence>
<keyword evidence="3 6" id="KW-0227">DNA damage</keyword>
<evidence type="ECO:0000313" key="9">
    <source>
        <dbReference type="EMBL" id="VDL20217.1"/>
    </source>
</evidence>
<evidence type="ECO:0000256" key="7">
    <source>
        <dbReference type="SAM" id="MobiDB-lite"/>
    </source>
</evidence>
<feature type="region of interest" description="Disordered" evidence="7">
    <location>
        <begin position="279"/>
        <end position="309"/>
    </location>
</feature>
<dbReference type="Proteomes" id="UP000321570">
    <property type="component" value="Unassembled WGS sequence"/>
</dbReference>
<dbReference type="GO" id="GO:0000076">
    <property type="term" value="P:DNA replication checkpoint signaling"/>
    <property type="evidence" value="ECO:0007669"/>
    <property type="project" value="UniProtKB-UniRule"/>
</dbReference>
<comment type="subcellular location">
    <subcellularLocation>
        <location evidence="1 6">Nucleus</location>
    </subcellularLocation>
</comment>
<dbReference type="InterPro" id="IPR012923">
    <property type="entry name" value="Csm3"/>
</dbReference>
<feature type="compositionally biased region" description="Polar residues" evidence="7">
    <location>
        <begin position="15"/>
        <end position="30"/>
    </location>
</feature>
<evidence type="ECO:0000256" key="2">
    <source>
        <dbReference type="ARBA" id="ARBA00006075"/>
    </source>
</evidence>
<keyword evidence="4 6" id="KW-0539">Nucleus</keyword>
<evidence type="ECO:0000313" key="13">
    <source>
        <dbReference type="WBParaSite" id="HDID_0000260001-mRNA-1"/>
    </source>
</evidence>
<evidence type="ECO:0000256" key="4">
    <source>
        <dbReference type="ARBA" id="ARBA00023242"/>
    </source>
</evidence>
<reference evidence="9 11" key="2">
    <citation type="submission" date="2018-11" db="EMBL/GenBank/DDBJ databases">
        <authorList>
            <consortium name="Pathogen Informatics"/>
        </authorList>
    </citation>
    <scope>NUCLEOTIDE SEQUENCE [LARGE SCALE GENOMIC DNA]</scope>
</reference>
<dbReference type="InterPro" id="IPR040038">
    <property type="entry name" value="TIPIN/Csm3/Swi3"/>
</dbReference>
<dbReference type="STRING" id="6216.A0A0R3SD68"/>
<dbReference type="WBParaSite" id="HDID_0000260001-mRNA-1">
    <property type="protein sequence ID" value="HDID_0000260001-mRNA-1"/>
    <property type="gene ID" value="HDID_0000260001"/>
</dbReference>
<evidence type="ECO:0000256" key="5">
    <source>
        <dbReference type="ARBA" id="ARBA00023306"/>
    </source>
</evidence>
<feature type="compositionally biased region" description="Basic and acidic residues" evidence="7">
    <location>
        <begin position="99"/>
        <end position="123"/>
    </location>
</feature>
<feature type="compositionally biased region" description="Basic and acidic residues" evidence="7">
    <location>
        <begin position="235"/>
        <end position="256"/>
    </location>
</feature>
<proteinExistence type="inferred from homology"/>
<evidence type="ECO:0000256" key="3">
    <source>
        <dbReference type="ARBA" id="ARBA00022763"/>
    </source>
</evidence>
<comment type="similarity">
    <text evidence="2 6">Belongs to the CSM3 family.</text>
</comment>
<dbReference type="EMBL" id="UYSG01000662">
    <property type="protein sequence ID" value="VDL20217.1"/>
    <property type="molecule type" value="Genomic_DNA"/>
</dbReference>
<evidence type="ECO:0000313" key="12">
    <source>
        <dbReference type="Proteomes" id="UP000321570"/>
    </source>
</evidence>
<keyword evidence="5 6" id="KW-0131">Cell cycle</keyword>
<dbReference type="GO" id="GO:0031297">
    <property type="term" value="P:replication fork processing"/>
    <property type="evidence" value="ECO:0007669"/>
    <property type="project" value="UniProtKB-UniRule"/>
</dbReference>
<dbReference type="Pfam" id="PF07962">
    <property type="entry name" value="Swi3"/>
    <property type="match status" value="1"/>
</dbReference>
<dbReference type="EMBL" id="CABIJS010000111">
    <property type="protein sequence ID" value="VUZ43635.1"/>
    <property type="molecule type" value="Genomic_DNA"/>
</dbReference>
<dbReference type="GO" id="GO:0031298">
    <property type="term" value="C:replication fork protection complex"/>
    <property type="evidence" value="ECO:0007669"/>
    <property type="project" value="TreeGrafter"/>
</dbReference>
<dbReference type="GO" id="GO:0043111">
    <property type="term" value="P:replication fork arrest"/>
    <property type="evidence" value="ECO:0007669"/>
    <property type="project" value="TreeGrafter"/>
</dbReference>
<evidence type="ECO:0000256" key="6">
    <source>
        <dbReference type="RuleBase" id="RU366049"/>
    </source>
</evidence>
<reference evidence="13" key="1">
    <citation type="submission" date="2017-02" db="UniProtKB">
        <authorList>
            <consortium name="WormBaseParasite"/>
        </authorList>
    </citation>
    <scope>IDENTIFICATION</scope>
</reference>
<protein>
    <recommendedName>
        <fullName evidence="6">TIMELESS-interacting protein</fullName>
    </recommendedName>
</protein>
<feature type="region of interest" description="Disordered" evidence="7">
    <location>
        <begin position="1"/>
        <end position="53"/>
    </location>
</feature>
<accession>A0A0R3SD68</accession>
<keyword evidence="12" id="KW-1185">Reference proteome</keyword>
<dbReference type="PANTHER" id="PTHR13220">
    <property type="entry name" value="TIMELESS INTERACTING-RELATED"/>
    <property type="match status" value="1"/>
</dbReference>
<gene>
    <name evidence="9" type="ORF">HDID_LOCUS2601</name>
    <name evidence="10" type="ORF">WMSIL1_LOCUS3838</name>
</gene>
<feature type="domain" description="Chromosome segregation in meiosis protein 3" evidence="8">
    <location>
        <begin position="145"/>
        <end position="223"/>
    </location>
</feature>
<sequence length="355" mass="39924">MNSAKSRGLFPPSNPVLSSTQLGDASTVSSQRRRRLKRFDSDDEGKGDIADISEIRAAPFPGLTFAASSPIARRYDESDDEEDVRRYSESDVEAVSIHSAERSRDDRDDAEHGEESQDLDAKTLKQLKGISEGARKKTVRRPMPKLDPPTLLGERGLPALLKEAEKIKFQGRGHEFDDLQKLMFIYESWANRMLPKFPFTEIMERLEVVGTKREVHNALQGMRVGTWPPTVSAEFVHDDSDDSDSKNERPKARNTEDDPLNDDEIEELLLMQDIAHETVTRKQASPQSMASTSTANFEEVKKEESVAERIERNRIAALARLEAKRQSQSTTPVRRAPTSLRNALRAIDTSYASAQ</sequence>
<dbReference type="Proteomes" id="UP000274504">
    <property type="component" value="Unassembled WGS sequence"/>
</dbReference>
<evidence type="ECO:0000313" key="11">
    <source>
        <dbReference type="Proteomes" id="UP000274504"/>
    </source>
</evidence>
<feature type="compositionally biased region" description="Basic and acidic residues" evidence="7">
    <location>
        <begin position="298"/>
        <end position="309"/>
    </location>
</feature>
<organism evidence="13">
    <name type="scientific">Hymenolepis diminuta</name>
    <name type="common">Rat tapeworm</name>
    <dbReference type="NCBI Taxonomy" id="6216"/>
    <lineage>
        <taxon>Eukaryota</taxon>
        <taxon>Metazoa</taxon>
        <taxon>Spiralia</taxon>
        <taxon>Lophotrochozoa</taxon>
        <taxon>Platyhelminthes</taxon>
        <taxon>Cestoda</taxon>
        <taxon>Eucestoda</taxon>
        <taxon>Cyclophyllidea</taxon>
        <taxon>Hymenolepididae</taxon>
        <taxon>Hymenolepis</taxon>
    </lineage>
</organism>
<dbReference type="GO" id="GO:0006974">
    <property type="term" value="P:DNA damage response"/>
    <property type="evidence" value="ECO:0007669"/>
    <property type="project" value="UniProtKB-KW"/>
</dbReference>
<dbReference type="AlphaFoldDB" id="A0A0R3SD68"/>